<evidence type="ECO:0000313" key="3">
    <source>
        <dbReference type="EMBL" id="CAE0712938.1"/>
    </source>
</evidence>
<keyword evidence="2" id="KW-0732">Signal</keyword>
<gene>
    <name evidence="3" type="ORF">PAUS00366_LOCUS5690</name>
</gene>
<reference evidence="3" key="1">
    <citation type="submission" date="2021-01" db="EMBL/GenBank/DDBJ databases">
        <authorList>
            <person name="Corre E."/>
            <person name="Pelletier E."/>
            <person name="Niang G."/>
            <person name="Scheremetjew M."/>
            <person name="Finn R."/>
            <person name="Kale V."/>
            <person name="Holt S."/>
            <person name="Cochrane G."/>
            <person name="Meng A."/>
            <person name="Brown T."/>
            <person name="Cohen L."/>
        </authorList>
    </citation>
    <scope>NUCLEOTIDE SEQUENCE</scope>
    <source>
        <strain evidence="3">10249 10 AB</strain>
    </source>
</reference>
<proteinExistence type="predicted"/>
<dbReference type="Gene3D" id="1.25.40.10">
    <property type="entry name" value="Tetratricopeptide repeat domain"/>
    <property type="match status" value="1"/>
</dbReference>
<dbReference type="SUPFAM" id="SSF48452">
    <property type="entry name" value="TPR-like"/>
    <property type="match status" value="1"/>
</dbReference>
<accession>A0A7S4AEG5</accession>
<name>A0A7S4AEG5_9STRA</name>
<evidence type="ECO:0000256" key="1">
    <source>
        <dbReference type="SAM" id="MobiDB-lite"/>
    </source>
</evidence>
<protein>
    <submittedName>
        <fullName evidence="3">Uncharacterized protein</fullName>
    </submittedName>
</protein>
<dbReference type="AlphaFoldDB" id="A0A7S4AEG5"/>
<feature type="compositionally biased region" description="Low complexity" evidence="1">
    <location>
        <begin position="128"/>
        <end position="141"/>
    </location>
</feature>
<evidence type="ECO:0000256" key="2">
    <source>
        <dbReference type="SAM" id="SignalP"/>
    </source>
</evidence>
<organism evidence="3">
    <name type="scientific">Pseudo-nitzschia australis</name>
    <dbReference type="NCBI Taxonomy" id="44445"/>
    <lineage>
        <taxon>Eukaryota</taxon>
        <taxon>Sar</taxon>
        <taxon>Stramenopiles</taxon>
        <taxon>Ochrophyta</taxon>
        <taxon>Bacillariophyta</taxon>
        <taxon>Bacillariophyceae</taxon>
        <taxon>Bacillariophycidae</taxon>
        <taxon>Bacillariales</taxon>
        <taxon>Bacillariaceae</taxon>
        <taxon>Pseudo-nitzschia</taxon>
    </lineage>
</organism>
<feature type="signal peptide" evidence="2">
    <location>
        <begin position="1"/>
        <end position="19"/>
    </location>
</feature>
<feature type="region of interest" description="Disordered" evidence="1">
    <location>
        <begin position="127"/>
        <end position="146"/>
    </location>
</feature>
<feature type="chain" id="PRO_5031204027" evidence="2">
    <location>
        <begin position="20"/>
        <end position="348"/>
    </location>
</feature>
<dbReference type="InterPro" id="IPR011990">
    <property type="entry name" value="TPR-like_helical_dom_sf"/>
</dbReference>
<sequence length="348" mass="37110">MFLMKGISSVLLFVLGGRQHQDARYWGRLARQPSSTSTSTSTSTATKTMLYNSAGTTAVEEEASRTTIEICLSPGCVADGANEALLKLQALSATSVSTSTSISTAPPMQVVPGVCCSLCGNGPVAKETTTSNSGSGSNSGKSKSHRKLNTNQKLLDLLLLGEEANLDPNQRAILEGIDLCLEGDKALSKKNYPQALEKYAGGIERGMDAAIELLVGDDDDDNNNNNNNASLQWLLQALCNEASTKLQTKDVDGAIGSAEKALELSQSSYAAALEVLQIAHQTRGNNDHKELEVLEALFVLYEAEAEQQATATTTGSRAKRKKISPMEANRRRTLGFRLSRLQAAAPKD</sequence>
<dbReference type="EMBL" id="HBIX01007289">
    <property type="protein sequence ID" value="CAE0712938.1"/>
    <property type="molecule type" value="Transcribed_RNA"/>
</dbReference>